<feature type="compositionally biased region" description="Pro residues" evidence="2">
    <location>
        <begin position="393"/>
        <end position="405"/>
    </location>
</feature>
<feature type="compositionally biased region" description="Polar residues" evidence="2">
    <location>
        <begin position="187"/>
        <end position="205"/>
    </location>
</feature>
<organism evidence="3 4">
    <name type="scientific">Filobasidium floriforme</name>
    <dbReference type="NCBI Taxonomy" id="5210"/>
    <lineage>
        <taxon>Eukaryota</taxon>
        <taxon>Fungi</taxon>
        <taxon>Dikarya</taxon>
        <taxon>Basidiomycota</taxon>
        <taxon>Agaricomycotina</taxon>
        <taxon>Tremellomycetes</taxon>
        <taxon>Filobasidiales</taxon>
        <taxon>Filobasidiaceae</taxon>
        <taxon>Filobasidium</taxon>
    </lineage>
</organism>
<accession>A0A8K0NMZ5</accession>
<evidence type="ECO:0000313" key="3">
    <source>
        <dbReference type="EMBL" id="KAG7532220.1"/>
    </source>
</evidence>
<gene>
    <name evidence="3" type="ORF">FFLO_03688</name>
</gene>
<feature type="coiled-coil region" evidence="1">
    <location>
        <begin position="275"/>
        <end position="309"/>
    </location>
</feature>
<evidence type="ECO:0000256" key="2">
    <source>
        <dbReference type="SAM" id="MobiDB-lite"/>
    </source>
</evidence>
<keyword evidence="1" id="KW-0175">Coiled coil</keyword>
<feature type="region of interest" description="Disordered" evidence="2">
    <location>
        <begin position="383"/>
        <end position="408"/>
    </location>
</feature>
<dbReference type="EMBL" id="JABELV010000070">
    <property type="protein sequence ID" value="KAG7532220.1"/>
    <property type="molecule type" value="Genomic_DNA"/>
</dbReference>
<sequence>MLLPFADTPRGRREYLTDPNARYRTGSWPPVMELLQVVLLDIPPPLCRVCWEWHPLNEDQYRHVEWPSSAQEREARREWFNRSIFDLFDDLCEFGATAKQNAKPRFKLLYARLPPDPDTLDGVWKHYTPRLYRPDQPFHDTNPWFTMTELQDKIGARSGTDLATFLKPLFKHRAAQSVRSTGCAGPASTTAQSAEASDPQANGNLDQANEQVKNTQTALDLATKQVNELETGRVTIKADLDRATQQVNELKAGRATIQASLDQATSRVKELKTGQEKVQMDLDRASKRVKELEEQNRLLQDEKKAAADTIGSMQSAQTGLDAILKKFRWPSDDPPALEQKILRFLSERQQAQTSATALHKQVEQLEKELQDQKDKLRACRAESSRLKTELANPPQPVPANIPQPVPANISQPVPAGVIGGLDPGV</sequence>
<evidence type="ECO:0000313" key="4">
    <source>
        <dbReference type="Proteomes" id="UP000812966"/>
    </source>
</evidence>
<dbReference type="AlphaFoldDB" id="A0A8K0NMZ5"/>
<dbReference type="SUPFAM" id="SSF57997">
    <property type="entry name" value="Tropomyosin"/>
    <property type="match status" value="1"/>
</dbReference>
<keyword evidence="4" id="KW-1185">Reference proteome</keyword>
<comment type="caution">
    <text evidence="3">The sequence shown here is derived from an EMBL/GenBank/DDBJ whole genome shotgun (WGS) entry which is preliminary data.</text>
</comment>
<reference evidence="3" key="1">
    <citation type="submission" date="2020-04" db="EMBL/GenBank/DDBJ databases">
        <title>Analysis of mating type loci in Filobasidium floriforme.</title>
        <authorList>
            <person name="Nowrousian M."/>
        </authorList>
    </citation>
    <scope>NUCLEOTIDE SEQUENCE</scope>
    <source>
        <strain evidence="3">CBS 6242</strain>
    </source>
</reference>
<dbReference type="Proteomes" id="UP000812966">
    <property type="component" value="Unassembled WGS sequence"/>
</dbReference>
<feature type="region of interest" description="Disordered" evidence="2">
    <location>
        <begin position="181"/>
        <end position="205"/>
    </location>
</feature>
<protein>
    <submittedName>
        <fullName evidence="3">Uncharacterized protein</fullName>
    </submittedName>
</protein>
<proteinExistence type="predicted"/>
<name>A0A8K0NMZ5_9TREE</name>
<evidence type="ECO:0000256" key="1">
    <source>
        <dbReference type="SAM" id="Coils"/>
    </source>
</evidence>